<gene>
    <name evidence="2" type="ORF">PG999_000335</name>
</gene>
<evidence type="ECO:0000313" key="2">
    <source>
        <dbReference type="EMBL" id="KAK8132162.1"/>
    </source>
</evidence>
<sequence>MVAMPGLPATRSEGIECVYTSTSRSMEIQPDPDISGIGMVISFLVTAWLVVGLIVVYYAIYYNPHLRPRDQSGGDPDEFRANPFDLCLYRAKDTSSRMIRSILMSSARMIGQAEILTNLFGNSRFGPATGAGFVRIITALSDVQLFTGLSLVIGGFSTAQNGMLGYHWKMITRLAWFSTLTHLAALSTWNRSLHHISVKQVLRLILMSCLAIMLVTAIMVTADTGFDDDYYAVCYMRVPRTIFNIANPDALSSAILIVSNILIRLCKMRRITPKSTFTMAKTRVILLVRQLLAWFCIHLQKASLRVNLFVILVFLQPLVGFMMYLEITMHLISSTAFEIYWLATASAWGTIRLLALRSKGPSGEDDWSFGQILPLAMFIAPVFIVLDNLGISAADHGSPPAADAADELSRSPVTPPRQYFVWSEESIISNNTLPMRRLLYVERLSLRNTYI</sequence>
<comment type="caution">
    <text evidence="2">The sequence shown here is derived from an EMBL/GenBank/DDBJ whole genome shotgun (WGS) entry which is preliminary data.</text>
</comment>
<reference evidence="2 3" key="1">
    <citation type="submission" date="2023-01" db="EMBL/GenBank/DDBJ databases">
        <title>Analysis of 21 Apiospora genomes using comparative genomics revels a genus with tremendous synthesis potential of carbohydrate active enzymes and secondary metabolites.</title>
        <authorList>
            <person name="Sorensen T."/>
        </authorList>
    </citation>
    <scope>NUCLEOTIDE SEQUENCE [LARGE SCALE GENOMIC DNA]</scope>
    <source>
        <strain evidence="2 3">CBS 117206</strain>
    </source>
</reference>
<dbReference type="Proteomes" id="UP001392437">
    <property type="component" value="Unassembled WGS sequence"/>
</dbReference>
<accession>A0AAW0RB69</accession>
<protein>
    <submittedName>
        <fullName evidence="2">Uncharacterized protein</fullName>
    </submittedName>
</protein>
<dbReference type="PANTHER" id="PTHR37577:SF1">
    <property type="entry name" value="INTEGRAL MEMBRANE PROTEIN"/>
    <property type="match status" value="1"/>
</dbReference>
<keyword evidence="1" id="KW-1133">Transmembrane helix</keyword>
<feature type="transmembrane region" description="Helical" evidence="1">
    <location>
        <begin position="34"/>
        <end position="60"/>
    </location>
</feature>
<dbReference type="AlphaFoldDB" id="A0AAW0RB69"/>
<dbReference type="InterPro" id="IPR053018">
    <property type="entry name" value="Elsinochrome_Biosynth-Asso"/>
</dbReference>
<proteinExistence type="predicted"/>
<feature type="transmembrane region" description="Helical" evidence="1">
    <location>
        <begin position="242"/>
        <end position="263"/>
    </location>
</feature>
<feature type="transmembrane region" description="Helical" evidence="1">
    <location>
        <begin position="306"/>
        <end position="325"/>
    </location>
</feature>
<dbReference type="PANTHER" id="PTHR37577">
    <property type="entry name" value="INTEGRAL MEMBRANE PROTEIN"/>
    <property type="match status" value="1"/>
</dbReference>
<organism evidence="2 3">
    <name type="scientific">Apiospora kogelbergensis</name>
    <dbReference type="NCBI Taxonomy" id="1337665"/>
    <lineage>
        <taxon>Eukaryota</taxon>
        <taxon>Fungi</taxon>
        <taxon>Dikarya</taxon>
        <taxon>Ascomycota</taxon>
        <taxon>Pezizomycotina</taxon>
        <taxon>Sordariomycetes</taxon>
        <taxon>Xylariomycetidae</taxon>
        <taxon>Amphisphaeriales</taxon>
        <taxon>Apiosporaceae</taxon>
        <taxon>Apiospora</taxon>
    </lineage>
</organism>
<keyword evidence="3" id="KW-1185">Reference proteome</keyword>
<feature type="transmembrane region" description="Helical" evidence="1">
    <location>
        <begin position="367"/>
        <end position="386"/>
    </location>
</feature>
<keyword evidence="1" id="KW-0472">Membrane</keyword>
<keyword evidence="1" id="KW-0812">Transmembrane</keyword>
<evidence type="ECO:0000313" key="3">
    <source>
        <dbReference type="Proteomes" id="UP001392437"/>
    </source>
</evidence>
<dbReference type="EMBL" id="JAQQWP010000001">
    <property type="protein sequence ID" value="KAK8132162.1"/>
    <property type="molecule type" value="Genomic_DNA"/>
</dbReference>
<evidence type="ECO:0000256" key="1">
    <source>
        <dbReference type="SAM" id="Phobius"/>
    </source>
</evidence>
<feature type="transmembrane region" description="Helical" evidence="1">
    <location>
        <begin position="201"/>
        <end position="222"/>
    </location>
</feature>
<name>A0AAW0RB69_9PEZI</name>